<accession>A0A9W8X8S5</accession>
<evidence type="ECO:0000313" key="2">
    <source>
        <dbReference type="EMBL" id="KAJ4344373.1"/>
    </source>
</evidence>
<evidence type="ECO:0008006" key="4">
    <source>
        <dbReference type="Google" id="ProtNLM"/>
    </source>
</evidence>
<gene>
    <name evidence="2" type="ORF">N0V89_012113</name>
</gene>
<protein>
    <recommendedName>
        <fullName evidence="4">HNH nuclease domain-containing protein</fullName>
    </recommendedName>
</protein>
<organism evidence="2 3">
    <name type="scientific">Didymosphaeria variabile</name>
    <dbReference type="NCBI Taxonomy" id="1932322"/>
    <lineage>
        <taxon>Eukaryota</taxon>
        <taxon>Fungi</taxon>
        <taxon>Dikarya</taxon>
        <taxon>Ascomycota</taxon>
        <taxon>Pezizomycotina</taxon>
        <taxon>Dothideomycetes</taxon>
        <taxon>Pleosporomycetidae</taxon>
        <taxon>Pleosporales</taxon>
        <taxon>Massarineae</taxon>
        <taxon>Didymosphaeriaceae</taxon>
        <taxon>Didymosphaeria</taxon>
    </lineage>
</organism>
<dbReference type="AlphaFoldDB" id="A0A9W8X8S5"/>
<feature type="region of interest" description="Disordered" evidence="1">
    <location>
        <begin position="1"/>
        <end position="27"/>
    </location>
</feature>
<comment type="caution">
    <text evidence="2">The sequence shown here is derived from an EMBL/GenBank/DDBJ whole genome shotgun (WGS) entry which is preliminary data.</text>
</comment>
<keyword evidence="3" id="KW-1185">Reference proteome</keyword>
<dbReference type="EMBL" id="JAPEUX010000010">
    <property type="protein sequence ID" value="KAJ4344373.1"/>
    <property type="molecule type" value="Genomic_DNA"/>
</dbReference>
<reference evidence="2" key="1">
    <citation type="submission" date="2022-10" db="EMBL/GenBank/DDBJ databases">
        <title>Tapping the CABI collections for fungal endophytes: first genome assemblies for Collariella, Neodidymelliopsis, Ascochyta clinopodiicola, Didymella pomorum, Didymosphaeria variabile, Neocosmospora piperis and Neocucurbitaria cava.</title>
        <authorList>
            <person name="Hill R."/>
        </authorList>
    </citation>
    <scope>NUCLEOTIDE SEQUENCE</scope>
    <source>
        <strain evidence="2">IMI 356815</strain>
    </source>
</reference>
<dbReference type="GeneID" id="80915643"/>
<sequence>MGMSTSPGACAPNIDAATPAQSHASPDTSDNIARLSYIDVGESACPSSSDGSRSTDVSFPSAVEHFFQGHYGNLCWRCGPYAIPPLKAAPVFPGNSWDQERWQSAGLLSTDIHAYGNVLWLCLLCRNAFSRIGTRMFIVPTFLKFFKQAELMSHASNEPRRAPTAEQYAEYCQAQRSDCYPPLEWGLYTVYTVLGPLGSNYWVEDCLQWSGDPMAIVARMRPTIDLPLSLSRLEDDIGDLVDLYWEGGQLAQQRTSTAVTKPPASLTPRAEATTLAHELVHVDNIAPSTTLNSAFCDRKSLNSTPEKAPPTRGVSRILSPRCLRSLVSHEQG</sequence>
<proteinExistence type="predicted"/>
<dbReference type="Proteomes" id="UP001140513">
    <property type="component" value="Unassembled WGS sequence"/>
</dbReference>
<evidence type="ECO:0000313" key="3">
    <source>
        <dbReference type="Proteomes" id="UP001140513"/>
    </source>
</evidence>
<name>A0A9W8X8S5_9PLEO</name>
<evidence type="ECO:0000256" key="1">
    <source>
        <dbReference type="SAM" id="MobiDB-lite"/>
    </source>
</evidence>
<dbReference type="RefSeq" id="XP_056064825.1">
    <property type="nucleotide sequence ID" value="XM_056220838.1"/>
</dbReference>